<gene>
    <name evidence="2" type="ORF">OXD698_LOCUS47334</name>
</gene>
<dbReference type="EMBL" id="CAJOAZ010018235">
    <property type="protein sequence ID" value="CAF4324102.1"/>
    <property type="molecule type" value="Genomic_DNA"/>
</dbReference>
<protein>
    <recommendedName>
        <fullName evidence="4">ATP synthase F0 subunit 8</fullName>
    </recommendedName>
</protein>
<evidence type="ECO:0008006" key="4">
    <source>
        <dbReference type="Google" id="ProtNLM"/>
    </source>
</evidence>
<feature type="chain" id="PRO_5032644051" description="ATP synthase F0 subunit 8" evidence="1">
    <location>
        <begin position="21"/>
        <end position="32"/>
    </location>
</feature>
<proteinExistence type="predicted"/>
<organism evidence="2 3">
    <name type="scientific">Adineta steineri</name>
    <dbReference type="NCBI Taxonomy" id="433720"/>
    <lineage>
        <taxon>Eukaryota</taxon>
        <taxon>Metazoa</taxon>
        <taxon>Spiralia</taxon>
        <taxon>Gnathifera</taxon>
        <taxon>Rotifera</taxon>
        <taxon>Eurotatoria</taxon>
        <taxon>Bdelloidea</taxon>
        <taxon>Adinetida</taxon>
        <taxon>Adinetidae</taxon>
        <taxon>Adineta</taxon>
    </lineage>
</organism>
<feature type="non-terminal residue" evidence="2">
    <location>
        <position position="32"/>
    </location>
</feature>
<dbReference type="Proteomes" id="UP000663844">
    <property type="component" value="Unassembled WGS sequence"/>
</dbReference>
<comment type="caution">
    <text evidence="2">The sequence shown here is derived from an EMBL/GenBank/DDBJ whole genome shotgun (WGS) entry which is preliminary data.</text>
</comment>
<evidence type="ECO:0000313" key="2">
    <source>
        <dbReference type="EMBL" id="CAF4324102.1"/>
    </source>
</evidence>
<accession>A0A820JB76</accession>
<evidence type="ECO:0000256" key="1">
    <source>
        <dbReference type="SAM" id="SignalP"/>
    </source>
</evidence>
<sequence>MYWLILILFIVTTHIHTYKSEPVWVNIQEEDL</sequence>
<name>A0A820JB76_9BILA</name>
<evidence type="ECO:0000313" key="3">
    <source>
        <dbReference type="Proteomes" id="UP000663844"/>
    </source>
</evidence>
<dbReference type="AlphaFoldDB" id="A0A820JB76"/>
<reference evidence="2" key="1">
    <citation type="submission" date="2021-02" db="EMBL/GenBank/DDBJ databases">
        <authorList>
            <person name="Nowell W R."/>
        </authorList>
    </citation>
    <scope>NUCLEOTIDE SEQUENCE</scope>
</reference>
<feature type="signal peptide" evidence="1">
    <location>
        <begin position="1"/>
        <end position="20"/>
    </location>
</feature>
<keyword evidence="1" id="KW-0732">Signal</keyword>